<proteinExistence type="predicted"/>
<dbReference type="RefSeq" id="WP_173160112.1">
    <property type="nucleotide sequence ID" value="NZ_AP022871.1"/>
</dbReference>
<evidence type="ECO:0000313" key="3">
    <source>
        <dbReference type="Proteomes" id="UP000503011"/>
    </source>
</evidence>
<dbReference type="EMBL" id="AP022871">
    <property type="protein sequence ID" value="BCB88603.1"/>
    <property type="molecule type" value="Genomic_DNA"/>
</dbReference>
<dbReference type="Gene3D" id="3.40.50.12780">
    <property type="entry name" value="N-terminal domain of ligase-like"/>
    <property type="match status" value="1"/>
</dbReference>
<dbReference type="PANTHER" id="PTHR43767:SF1">
    <property type="entry name" value="NONRIBOSOMAL PEPTIDE SYNTHASE PES1 (EUROFUNG)-RELATED"/>
    <property type="match status" value="1"/>
</dbReference>
<gene>
    <name evidence="2" type="ORF">Psuf_059160</name>
</gene>
<evidence type="ECO:0000313" key="2">
    <source>
        <dbReference type="EMBL" id="BCB88603.1"/>
    </source>
</evidence>
<dbReference type="InterPro" id="IPR050237">
    <property type="entry name" value="ATP-dep_AMP-bd_enzyme"/>
</dbReference>
<dbReference type="InterPro" id="IPR000873">
    <property type="entry name" value="AMP-dep_synth/lig_dom"/>
</dbReference>
<dbReference type="InterPro" id="IPR042099">
    <property type="entry name" value="ANL_N_sf"/>
</dbReference>
<sequence>MTAVDTIPAVLRRAAATWPDHEALISAKERITYRDYSARVELLSRALIASGIQTGDRVAIWAPNSIEFAVAAFAIHSTGAAVVPINTRFRQVEAEDILRRSGARAVFAFSDFLGRDYLAELADTGVLDQMAFAACLQAAPSKAGLALEKLLERADAVTADQQHERESVITADTLSEVIFTSGTTGRPKGAMLAHGPSVRGFTEYGRSMALSDRDRLLGIPPFFHTFGLKGACSPRRSSGREWCPWRASTCVRRPG</sequence>
<dbReference type="Proteomes" id="UP000503011">
    <property type="component" value="Chromosome"/>
</dbReference>
<reference evidence="2 3" key="2">
    <citation type="submission" date="2020-03" db="EMBL/GenBank/DDBJ databases">
        <authorList>
            <person name="Ichikawa N."/>
            <person name="Kimura A."/>
            <person name="Kitahashi Y."/>
            <person name="Uohara A."/>
        </authorList>
    </citation>
    <scope>NUCLEOTIDE SEQUENCE [LARGE SCALE GENOMIC DNA]</scope>
    <source>
        <strain evidence="2 3">NBRC 105367</strain>
    </source>
</reference>
<keyword evidence="3" id="KW-1185">Reference proteome</keyword>
<reference evidence="2 3" key="1">
    <citation type="submission" date="2020-03" db="EMBL/GenBank/DDBJ databases">
        <title>Whole genome shotgun sequence of Phytohabitans suffuscus NBRC 105367.</title>
        <authorList>
            <person name="Komaki H."/>
            <person name="Tamura T."/>
        </authorList>
    </citation>
    <scope>NUCLEOTIDE SEQUENCE [LARGE SCALE GENOMIC DNA]</scope>
    <source>
        <strain evidence="2 3">NBRC 105367</strain>
    </source>
</reference>
<protein>
    <recommendedName>
        <fullName evidence="1">AMP-dependent synthetase/ligase domain-containing protein</fullName>
    </recommendedName>
</protein>
<dbReference type="PANTHER" id="PTHR43767">
    <property type="entry name" value="LONG-CHAIN-FATTY-ACID--COA LIGASE"/>
    <property type="match status" value="1"/>
</dbReference>
<organism evidence="2 3">
    <name type="scientific">Phytohabitans suffuscus</name>
    <dbReference type="NCBI Taxonomy" id="624315"/>
    <lineage>
        <taxon>Bacteria</taxon>
        <taxon>Bacillati</taxon>
        <taxon>Actinomycetota</taxon>
        <taxon>Actinomycetes</taxon>
        <taxon>Micromonosporales</taxon>
        <taxon>Micromonosporaceae</taxon>
    </lineage>
</organism>
<dbReference type="PROSITE" id="PS00455">
    <property type="entry name" value="AMP_BINDING"/>
    <property type="match status" value="1"/>
</dbReference>
<evidence type="ECO:0000259" key="1">
    <source>
        <dbReference type="Pfam" id="PF00501"/>
    </source>
</evidence>
<dbReference type="InterPro" id="IPR020845">
    <property type="entry name" value="AMP-binding_CS"/>
</dbReference>
<dbReference type="Pfam" id="PF00501">
    <property type="entry name" value="AMP-binding"/>
    <property type="match status" value="1"/>
</dbReference>
<accession>A0A6F8YRI5</accession>
<name>A0A6F8YRI5_9ACTN</name>
<dbReference type="AlphaFoldDB" id="A0A6F8YRI5"/>
<dbReference type="SUPFAM" id="SSF56801">
    <property type="entry name" value="Acetyl-CoA synthetase-like"/>
    <property type="match status" value="1"/>
</dbReference>
<dbReference type="KEGG" id="psuu:Psuf_059160"/>
<feature type="domain" description="AMP-dependent synthetase/ligase" evidence="1">
    <location>
        <begin position="11"/>
        <end position="228"/>
    </location>
</feature>